<dbReference type="PROSITE" id="PS00135">
    <property type="entry name" value="TRYPSIN_SER"/>
    <property type="match status" value="1"/>
</dbReference>
<dbReference type="Gene3D" id="2.40.10.10">
    <property type="entry name" value="Trypsin-like serine proteases"/>
    <property type="match status" value="1"/>
</dbReference>
<dbReference type="GO" id="GO:0004252">
    <property type="term" value="F:serine-type endopeptidase activity"/>
    <property type="evidence" value="ECO:0007669"/>
    <property type="project" value="InterPro"/>
</dbReference>
<dbReference type="AlphaFoldDB" id="A0A9P6ISE9"/>
<dbReference type="InterPro" id="IPR043504">
    <property type="entry name" value="Peptidase_S1_PA_chymotrypsin"/>
</dbReference>
<reference evidence="2" key="1">
    <citation type="journal article" date="2020" name="Fungal Divers.">
        <title>Resolving the Mortierellaceae phylogeny through synthesis of multi-gene phylogenetics and phylogenomics.</title>
        <authorList>
            <person name="Vandepol N."/>
            <person name="Liber J."/>
            <person name="Desiro A."/>
            <person name="Na H."/>
            <person name="Kennedy M."/>
            <person name="Barry K."/>
            <person name="Grigoriev I.V."/>
            <person name="Miller A.N."/>
            <person name="O'Donnell K."/>
            <person name="Stajich J.E."/>
            <person name="Bonito G."/>
        </authorList>
    </citation>
    <scope>NUCLEOTIDE SEQUENCE</scope>
    <source>
        <strain evidence="2">CK1249</strain>
    </source>
</reference>
<dbReference type="InterPro" id="IPR009003">
    <property type="entry name" value="Peptidase_S1_PA"/>
</dbReference>
<feature type="domain" description="Peptidase S1" evidence="1">
    <location>
        <begin position="11"/>
        <end position="161"/>
    </location>
</feature>
<dbReference type="PANTHER" id="PTHR24260">
    <property type="match status" value="1"/>
</dbReference>
<evidence type="ECO:0000313" key="3">
    <source>
        <dbReference type="Proteomes" id="UP000738359"/>
    </source>
</evidence>
<evidence type="ECO:0000259" key="1">
    <source>
        <dbReference type="PROSITE" id="PS50240"/>
    </source>
</evidence>
<dbReference type="SUPFAM" id="SSF50494">
    <property type="entry name" value="Trypsin-like serine proteases"/>
    <property type="match status" value="1"/>
</dbReference>
<dbReference type="SMART" id="SM00020">
    <property type="entry name" value="Tryp_SPc"/>
    <property type="match status" value="1"/>
</dbReference>
<evidence type="ECO:0000313" key="2">
    <source>
        <dbReference type="EMBL" id="KAF9945659.1"/>
    </source>
</evidence>
<keyword evidence="3" id="KW-1185">Reference proteome</keyword>
<dbReference type="GO" id="GO:0006508">
    <property type="term" value="P:proteolysis"/>
    <property type="evidence" value="ECO:0007669"/>
    <property type="project" value="InterPro"/>
</dbReference>
<accession>A0A9P6ISE9</accession>
<protein>
    <recommendedName>
        <fullName evidence="1">Peptidase S1 domain-containing protein</fullName>
    </recommendedName>
</protein>
<dbReference type="InterPro" id="IPR051333">
    <property type="entry name" value="CLIP_Serine_Protease"/>
</dbReference>
<dbReference type="OrthoDB" id="6380398at2759"/>
<dbReference type="Proteomes" id="UP000738359">
    <property type="component" value="Unassembled WGS sequence"/>
</dbReference>
<sequence length="175" mass="19024">MVFQSEETTDVLHPQYAGAGHANDIGLVFLPKKLPGPYPQIGNDYPQPDSMITAAGFGDVDNNGSTTDVLRKVELIVEDKAVCLARYPNFLSDTQFCTKDTPQSVCVGDSGGPLFVGEKENIKIGGITSHGVTQDACGFKGNNQYFTFVHPYIQWINEEIARFETNGIVSTSQDS</sequence>
<comment type="caution">
    <text evidence="2">The sequence shown here is derived from an EMBL/GenBank/DDBJ whole genome shotgun (WGS) entry which is preliminary data.</text>
</comment>
<dbReference type="EMBL" id="JAAAHY010002031">
    <property type="protein sequence ID" value="KAF9945659.1"/>
    <property type="molecule type" value="Genomic_DNA"/>
</dbReference>
<name>A0A9P6ISE9_MORAP</name>
<dbReference type="InterPro" id="IPR001254">
    <property type="entry name" value="Trypsin_dom"/>
</dbReference>
<gene>
    <name evidence="2" type="ORF">BGZ70_003692</name>
</gene>
<proteinExistence type="predicted"/>
<dbReference type="PANTHER" id="PTHR24260:SF136">
    <property type="entry name" value="GH08193P-RELATED"/>
    <property type="match status" value="1"/>
</dbReference>
<dbReference type="InterPro" id="IPR033116">
    <property type="entry name" value="TRYPSIN_SER"/>
</dbReference>
<organism evidence="2 3">
    <name type="scientific">Mortierella alpina</name>
    <name type="common">Oleaginous fungus</name>
    <name type="synonym">Mortierella renispora</name>
    <dbReference type="NCBI Taxonomy" id="64518"/>
    <lineage>
        <taxon>Eukaryota</taxon>
        <taxon>Fungi</taxon>
        <taxon>Fungi incertae sedis</taxon>
        <taxon>Mucoromycota</taxon>
        <taxon>Mortierellomycotina</taxon>
        <taxon>Mortierellomycetes</taxon>
        <taxon>Mortierellales</taxon>
        <taxon>Mortierellaceae</taxon>
        <taxon>Mortierella</taxon>
    </lineage>
</organism>
<dbReference type="Pfam" id="PF00089">
    <property type="entry name" value="Trypsin"/>
    <property type="match status" value="1"/>
</dbReference>
<dbReference type="PROSITE" id="PS50240">
    <property type="entry name" value="TRYPSIN_DOM"/>
    <property type="match status" value="1"/>
</dbReference>